<name>A0ABV7WH21_9MICO</name>
<protein>
    <submittedName>
        <fullName evidence="2">Maleylpyruvate isomerase family mycothiol-dependent enzyme</fullName>
    </submittedName>
</protein>
<dbReference type="InterPro" id="IPR024344">
    <property type="entry name" value="MDMPI_metal-binding"/>
</dbReference>
<keyword evidence="3" id="KW-1185">Reference proteome</keyword>
<evidence type="ECO:0000259" key="1">
    <source>
        <dbReference type="Pfam" id="PF11716"/>
    </source>
</evidence>
<comment type="caution">
    <text evidence="2">The sequence shown here is derived from an EMBL/GenBank/DDBJ whole genome shotgun (WGS) entry which is preliminary data.</text>
</comment>
<evidence type="ECO:0000313" key="3">
    <source>
        <dbReference type="Proteomes" id="UP001595685"/>
    </source>
</evidence>
<dbReference type="Gene3D" id="1.20.120.450">
    <property type="entry name" value="dinb family like domain"/>
    <property type="match status" value="1"/>
</dbReference>
<dbReference type="NCBIfam" id="TIGR03083">
    <property type="entry name" value="maleylpyruvate isomerase family mycothiol-dependent enzyme"/>
    <property type="match status" value="1"/>
</dbReference>
<dbReference type="Proteomes" id="UP001595685">
    <property type="component" value="Unassembled WGS sequence"/>
</dbReference>
<proteinExistence type="predicted"/>
<dbReference type="InterPro" id="IPR017517">
    <property type="entry name" value="Maleyloyr_isom"/>
</dbReference>
<dbReference type="Pfam" id="PF11716">
    <property type="entry name" value="MDMPI_N"/>
    <property type="match status" value="1"/>
</dbReference>
<accession>A0ABV7WH21</accession>
<reference evidence="3" key="1">
    <citation type="journal article" date="2019" name="Int. J. Syst. Evol. Microbiol.">
        <title>The Global Catalogue of Microorganisms (GCM) 10K type strain sequencing project: providing services to taxonomists for standard genome sequencing and annotation.</title>
        <authorList>
            <consortium name="The Broad Institute Genomics Platform"/>
            <consortium name="The Broad Institute Genome Sequencing Center for Infectious Disease"/>
            <person name="Wu L."/>
            <person name="Ma J."/>
        </authorList>
    </citation>
    <scope>NUCLEOTIDE SEQUENCE [LARGE SCALE GENOMIC DNA]</scope>
    <source>
        <strain evidence="3">NCAIM B.02333</strain>
    </source>
</reference>
<organism evidence="2 3">
    <name type="scientific">Aquipuribacter hungaricus</name>
    <dbReference type="NCBI Taxonomy" id="545624"/>
    <lineage>
        <taxon>Bacteria</taxon>
        <taxon>Bacillati</taxon>
        <taxon>Actinomycetota</taxon>
        <taxon>Actinomycetes</taxon>
        <taxon>Micrococcales</taxon>
        <taxon>Intrasporangiaceae</taxon>
        <taxon>Aquipuribacter</taxon>
    </lineage>
</organism>
<gene>
    <name evidence="2" type="ORF">ACFOLH_10270</name>
</gene>
<dbReference type="RefSeq" id="WP_340290812.1">
    <property type="nucleotide sequence ID" value="NZ_JBBEOI010000023.1"/>
</dbReference>
<dbReference type="InterPro" id="IPR034660">
    <property type="entry name" value="DinB/YfiT-like"/>
</dbReference>
<dbReference type="EMBL" id="JBHRWW010000006">
    <property type="protein sequence ID" value="MFC3688727.1"/>
    <property type="molecule type" value="Genomic_DNA"/>
</dbReference>
<dbReference type="GO" id="GO:0016853">
    <property type="term" value="F:isomerase activity"/>
    <property type="evidence" value="ECO:0007669"/>
    <property type="project" value="UniProtKB-KW"/>
</dbReference>
<feature type="domain" description="Mycothiol-dependent maleylpyruvate isomerase metal-binding" evidence="1">
    <location>
        <begin position="8"/>
        <end position="46"/>
    </location>
</feature>
<dbReference type="SUPFAM" id="SSF109854">
    <property type="entry name" value="DinB/YfiT-like putative metalloenzymes"/>
    <property type="match status" value="1"/>
</dbReference>
<evidence type="ECO:0000313" key="2">
    <source>
        <dbReference type="EMBL" id="MFC3688727.1"/>
    </source>
</evidence>
<sequence>MDTFAAIADERRAVADMLSGLTPEQQGTPSLCRGWSVHDVAAHLLMPLQVGMPMFLLTMLVCRGDFDRANDRLTRRQARRPFDEIVDMLRQRAGSRFTPPGSGPEAPLTDLLVHGLDVRWPLGLRCDLPEDRVLTSLAFLTSRSARGLVADGTLDGLRFEADDVDWTHGRGPTVSGPAEALLLALTGRGAALGALAGEGVPVLRARLR</sequence>
<keyword evidence="2" id="KW-0413">Isomerase</keyword>